<gene>
    <name evidence="2" type="ORF">EV194_101126</name>
</gene>
<dbReference type="EMBL" id="SLWK01000001">
    <property type="protein sequence ID" value="TCO10496.1"/>
    <property type="molecule type" value="Genomic_DNA"/>
</dbReference>
<dbReference type="Pfam" id="PF12771">
    <property type="entry name" value="SusD-like_2"/>
    <property type="match status" value="1"/>
</dbReference>
<feature type="chain" id="PRO_5020907245" evidence="1">
    <location>
        <begin position="20"/>
        <end position="504"/>
    </location>
</feature>
<dbReference type="Gene3D" id="1.25.40.390">
    <property type="match status" value="1"/>
</dbReference>
<evidence type="ECO:0000313" key="3">
    <source>
        <dbReference type="Proteomes" id="UP000295221"/>
    </source>
</evidence>
<feature type="signal peptide" evidence="1">
    <location>
        <begin position="1"/>
        <end position="19"/>
    </location>
</feature>
<dbReference type="SUPFAM" id="SSF48452">
    <property type="entry name" value="TPR-like"/>
    <property type="match status" value="1"/>
</dbReference>
<name>A0A4R2GQV3_9BACT</name>
<evidence type="ECO:0000313" key="2">
    <source>
        <dbReference type="EMBL" id="TCO10496.1"/>
    </source>
</evidence>
<protein>
    <submittedName>
        <fullName evidence="2">SusD-like starch-binding protein associating with outer membrane</fullName>
    </submittedName>
</protein>
<dbReference type="RefSeq" id="WP_132431042.1">
    <property type="nucleotide sequence ID" value="NZ_SLWK01000001.1"/>
</dbReference>
<keyword evidence="1" id="KW-0732">Signal</keyword>
<dbReference type="AlphaFoldDB" id="A0A4R2GQV3"/>
<comment type="caution">
    <text evidence="2">The sequence shown here is derived from an EMBL/GenBank/DDBJ whole genome shotgun (WGS) entry which is preliminary data.</text>
</comment>
<evidence type="ECO:0000256" key="1">
    <source>
        <dbReference type="SAM" id="SignalP"/>
    </source>
</evidence>
<dbReference type="OrthoDB" id="1387301at2"/>
<proteinExistence type="predicted"/>
<keyword evidence="3" id="KW-1185">Reference proteome</keyword>
<accession>A0A4R2GQV3</accession>
<reference evidence="2 3" key="1">
    <citation type="submission" date="2019-03" db="EMBL/GenBank/DDBJ databases">
        <title>Genomic Encyclopedia of Type Strains, Phase IV (KMG-IV): sequencing the most valuable type-strain genomes for metagenomic binning, comparative biology and taxonomic classification.</title>
        <authorList>
            <person name="Goeker M."/>
        </authorList>
    </citation>
    <scope>NUCLEOTIDE SEQUENCE [LARGE SCALE GENOMIC DNA]</scope>
    <source>
        <strain evidence="2 3">DSM 24179</strain>
    </source>
</reference>
<dbReference type="PROSITE" id="PS51257">
    <property type="entry name" value="PROKAR_LIPOPROTEIN"/>
    <property type="match status" value="1"/>
</dbReference>
<dbReference type="InterPro" id="IPR011990">
    <property type="entry name" value="TPR-like_helical_dom_sf"/>
</dbReference>
<sequence length="504" mass="55982">MYKYRINFALLFAGLLLLASCDDFLDVNDNPNSPVSENLELSAKLPAALVYTSIQETGQLNQLGAFWGGYWGNTAEAVNRFVKERTYNGTAIAAVRDGIHVWENNYQALLYYHLIEDEALNKNELFYAGIAQIMKGWHFMRLVDVYGDVPFDEALQGTRYAEPVYEPGEDVYRKAINLITEGIQSIKSAPAYAAPGNDDVVFSGNAQLWAKFGNTIKLRGLIRQSEAGNQSYINQQLAIIESEGSGFLHVGEMAVVQPGYQNITGKMNPFWSNYYRSVQGVSTNNLVDLAPTQFAIDAYAALNDPRLSLLYTIPDNADVPVGVLFGDASPGQEHRRENVSAFMGPVENNGQPAALFKSATQASVLMGDFESLFLQAEAAYRGWIAGDAATLYRQAVTASMHYMEVIDSDLIEAYLQQPEVVFNSSLEQIILQKWLALNSISSFEAWSDFRRLNMPAIPNSLSAPSAQARPLRLMYPESEVQSNGREVEKMGITDITSKGVWWMK</sequence>
<dbReference type="InterPro" id="IPR041662">
    <property type="entry name" value="SusD-like_2"/>
</dbReference>
<organism evidence="2 3">
    <name type="scientific">Natronoflexus pectinivorans</name>
    <dbReference type="NCBI Taxonomy" id="682526"/>
    <lineage>
        <taxon>Bacteria</taxon>
        <taxon>Pseudomonadati</taxon>
        <taxon>Bacteroidota</taxon>
        <taxon>Bacteroidia</taxon>
        <taxon>Marinilabiliales</taxon>
        <taxon>Marinilabiliaceae</taxon>
        <taxon>Natronoflexus</taxon>
    </lineage>
</organism>
<dbReference type="Proteomes" id="UP000295221">
    <property type="component" value="Unassembled WGS sequence"/>
</dbReference>